<comment type="cofactor">
    <cofactor evidence="1 4">
        <name>thiamine diphosphate</name>
        <dbReference type="ChEBI" id="CHEBI:58937"/>
    </cofactor>
</comment>
<reference evidence="7" key="2">
    <citation type="journal article" date="2016" name="Int. J. Syst. Evol. Microbiol.">
        <title>Complete genome sequence and cell structure of Limnochorda pilosa, a Gram-negative spore-former within the phylum Firmicutes.</title>
        <authorList>
            <person name="Watanabe M."/>
            <person name="Kojima H."/>
            <person name="Fukui M."/>
        </authorList>
    </citation>
    <scope>NUCLEOTIDE SEQUENCE [LARGE SCALE GENOMIC DNA]</scope>
    <source>
        <strain evidence="7">HC45</strain>
    </source>
</reference>
<evidence type="ECO:0000256" key="2">
    <source>
        <dbReference type="ARBA" id="ARBA00023002"/>
    </source>
</evidence>
<evidence type="ECO:0000313" key="6">
    <source>
        <dbReference type="EMBL" id="BAS26680.1"/>
    </source>
</evidence>
<dbReference type="STRING" id="1555112.LIP_0823"/>
<keyword evidence="3 4" id="KW-0786">Thiamine pyrophosphate</keyword>
<accession>A0A0K2SHX8</accession>
<dbReference type="SUPFAM" id="SSF52518">
    <property type="entry name" value="Thiamin diphosphate-binding fold (THDP-binding)"/>
    <property type="match status" value="1"/>
</dbReference>
<comment type="function">
    <text evidence="4">The branched-chain alpha-keto dehydrogenase complex catalyzes the overall conversion of alpha-keto acids to acyl-CoA and CO(2). It contains multiple copies of three enzymatic components: branched-chain alpha-keto acid decarboxylase (E1), lipoamide acyltransferase (E2) and lipoamide dehydrogenase (E3).</text>
</comment>
<keyword evidence="2 4" id="KW-0560">Oxidoreductase</keyword>
<comment type="catalytic activity">
    <reaction evidence="4">
        <text>N(6)-[(R)-lipoyl]-L-lysyl-[protein] + 3-methyl-2-oxobutanoate + H(+) = N(6)-[(R)-S(8)-2-methylpropanoyldihydrolipoyl]-L-lysyl-[protein] + CO2</text>
        <dbReference type="Rhea" id="RHEA:13457"/>
        <dbReference type="Rhea" id="RHEA-COMP:10474"/>
        <dbReference type="Rhea" id="RHEA-COMP:10497"/>
        <dbReference type="ChEBI" id="CHEBI:11851"/>
        <dbReference type="ChEBI" id="CHEBI:15378"/>
        <dbReference type="ChEBI" id="CHEBI:16526"/>
        <dbReference type="ChEBI" id="CHEBI:83099"/>
        <dbReference type="ChEBI" id="CHEBI:83142"/>
        <dbReference type="EC" id="1.2.4.4"/>
    </reaction>
</comment>
<dbReference type="KEGG" id="lpil:LIP_0823"/>
<proteinExistence type="inferred from homology"/>
<keyword evidence="7" id="KW-1185">Reference proteome</keyword>
<dbReference type="GO" id="GO:0009083">
    <property type="term" value="P:branched-chain amino acid catabolic process"/>
    <property type="evidence" value="ECO:0007669"/>
    <property type="project" value="TreeGrafter"/>
</dbReference>
<evidence type="ECO:0000256" key="1">
    <source>
        <dbReference type="ARBA" id="ARBA00001964"/>
    </source>
</evidence>
<dbReference type="InterPro" id="IPR050771">
    <property type="entry name" value="Alpha-ketoacid_DH_E1_comp"/>
</dbReference>
<dbReference type="AlphaFoldDB" id="A0A0K2SHX8"/>
<evidence type="ECO:0000256" key="3">
    <source>
        <dbReference type="ARBA" id="ARBA00023052"/>
    </source>
</evidence>
<dbReference type="Pfam" id="PF00676">
    <property type="entry name" value="E1_dh"/>
    <property type="match status" value="1"/>
</dbReference>
<dbReference type="OrthoDB" id="9766715at2"/>
<dbReference type="EC" id="1.2.4.4" evidence="4"/>
<gene>
    <name evidence="6" type="ORF">LIP_0823</name>
</gene>
<evidence type="ECO:0000259" key="5">
    <source>
        <dbReference type="Pfam" id="PF00676"/>
    </source>
</evidence>
<evidence type="ECO:0000256" key="4">
    <source>
        <dbReference type="RuleBase" id="RU365014"/>
    </source>
</evidence>
<dbReference type="RefSeq" id="WP_068134598.1">
    <property type="nucleotide sequence ID" value="NZ_AP014924.1"/>
</dbReference>
<evidence type="ECO:0000313" key="7">
    <source>
        <dbReference type="Proteomes" id="UP000065807"/>
    </source>
</evidence>
<dbReference type="CDD" id="cd02000">
    <property type="entry name" value="TPP_E1_PDC_ADC_BCADC"/>
    <property type="match status" value="1"/>
</dbReference>
<dbReference type="Gene3D" id="3.40.50.970">
    <property type="match status" value="1"/>
</dbReference>
<reference evidence="7" key="1">
    <citation type="submission" date="2015-07" db="EMBL/GenBank/DDBJ databases">
        <title>Complete genome sequence and phylogenetic analysis of Limnochorda pilosa.</title>
        <authorList>
            <person name="Watanabe M."/>
            <person name="Kojima H."/>
            <person name="Fukui M."/>
        </authorList>
    </citation>
    <scope>NUCLEOTIDE SEQUENCE [LARGE SCALE GENOMIC DNA]</scope>
    <source>
        <strain evidence="7">HC45</strain>
    </source>
</reference>
<feature type="domain" description="Dehydrogenase E1 component" evidence="5">
    <location>
        <begin position="33"/>
        <end position="332"/>
    </location>
</feature>
<name>A0A0K2SHX8_LIMPI</name>
<dbReference type="EMBL" id="AP014924">
    <property type="protein sequence ID" value="BAS26680.1"/>
    <property type="molecule type" value="Genomic_DNA"/>
</dbReference>
<dbReference type="FunFam" id="3.40.50.970:FF:000032">
    <property type="entry name" value="2-oxoisovalerate dehydrogenase subunit alpha"/>
    <property type="match status" value="1"/>
</dbReference>
<dbReference type="GO" id="GO:0003863">
    <property type="term" value="F:branched-chain 2-oxo acid dehydrogenase activity"/>
    <property type="evidence" value="ECO:0007669"/>
    <property type="project" value="UniProtKB-EC"/>
</dbReference>
<dbReference type="Proteomes" id="UP000065807">
    <property type="component" value="Chromosome"/>
</dbReference>
<dbReference type="PATRIC" id="fig|1555112.3.peg.854"/>
<dbReference type="PANTHER" id="PTHR43380">
    <property type="entry name" value="2-OXOISOVALERATE DEHYDROGENASE SUBUNIT ALPHA, MITOCHONDRIAL"/>
    <property type="match status" value="1"/>
</dbReference>
<protein>
    <recommendedName>
        <fullName evidence="4">2-oxoisovalerate dehydrogenase subunit alpha</fullName>
        <ecNumber evidence="4">1.2.4.4</ecNumber>
    </recommendedName>
    <alternativeName>
        <fullName evidence="4">Branched-chain alpha-keto acid dehydrogenase E1 component alpha chain</fullName>
    </alternativeName>
</protein>
<sequence>MATGHRTDLLERQGHDRHGKLGLTDEDVLQIYEAMLLARRLDERMWILNRGGQASFVISCQGQEAAQVGAAWALDRERDWVYPYYRDVGLVLVLGVTPRELMLALLGKAEDPASGGRQMPNHFSSPERRIAPQSSVVGTQIPQAAGTALASKIRGDGAVTLVTFGEGATAEGDFHEGLNFAAIHKVPAVFLCENNRYAISVPVEKEVSVPDVADRALAYGIPGVAVDGNDPLEVYRATREAVERARAGEGPTLIEAKTYRLLAHSSDDDDSGYRPREEVEAWKKKDPIPRFAAYLKEQGLIDHGGLQAMEERIRQIVDDATDYAEQAPYPRAEHLLDHVYGD</sequence>
<dbReference type="InterPro" id="IPR029061">
    <property type="entry name" value="THDP-binding"/>
</dbReference>
<dbReference type="PANTHER" id="PTHR43380:SF1">
    <property type="entry name" value="2-OXOISOVALERATE DEHYDROGENASE SUBUNIT ALPHA, MITOCHONDRIAL"/>
    <property type="match status" value="1"/>
</dbReference>
<dbReference type="InterPro" id="IPR001017">
    <property type="entry name" value="DH_E1"/>
</dbReference>
<comment type="similarity">
    <text evidence="4">Belongs to the BCKDHA family.</text>
</comment>
<organism evidence="6 7">
    <name type="scientific">Limnochorda pilosa</name>
    <dbReference type="NCBI Taxonomy" id="1555112"/>
    <lineage>
        <taxon>Bacteria</taxon>
        <taxon>Bacillati</taxon>
        <taxon>Bacillota</taxon>
        <taxon>Limnochordia</taxon>
        <taxon>Limnochordales</taxon>
        <taxon>Limnochordaceae</taxon>
        <taxon>Limnochorda</taxon>
    </lineage>
</organism>